<name>A0A517XML6_9BACT</name>
<dbReference type="OrthoDB" id="9922112at2"/>
<dbReference type="EMBL" id="CP036273">
    <property type="protein sequence ID" value="QDU18737.1"/>
    <property type="molecule type" value="Genomic_DNA"/>
</dbReference>
<dbReference type="AlphaFoldDB" id="A0A517XML6"/>
<sequence length="86" mass="9424">MAQAERDSLKVDVPVGFLLAETQELLVSVDRRDAEPLAIRLRLIPAADRPDFGAEPARSANDTPAPTRRLHRLRAVVDDHDLGGSD</sequence>
<feature type="compositionally biased region" description="Basic and acidic residues" evidence="1">
    <location>
        <begin position="75"/>
        <end position="86"/>
    </location>
</feature>
<proteinExistence type="predicted"/>
<accession>A0A517XML6</accession>
<organism evidence="2 3">
    <name type="scientific">Urbifossiella limnaea</name>
    <dbReference type="NCBI Taxonomy" id="2528023"/>
    <lineage>
        <taxon>Bacteria</taxon>
        <taxon>Pseudomonadati</taxon>
        <taxon>Planctomycetota</taxon>
        <taxon>Planctomycetia</taxon>
        <taxon>Gemmatales</taxon>
        <taxon>Gemmataceae</taxon>
        <taxon>Urbifossiella</taxon>
    </lineage>
</organism>
<feature type="region of interest" description="Disordered" evidence="1">
    <location>
        <begin position="50"/>
        <end position="86"/>
    </location>
</feature>
<evidence type="ECO:0000313" key="2">
    <source>
        <dbReference type="EMBL" id="QDU18737.1"/>
    </source>
</evidence>
<reference evidence="2 3" key="1">
    <citation type="submission" date="2019-02" db="EMBL/GenBank/DDBJ databases">
        <title>Deep-cultivation of Planctomycetes and their phenomic and genomic characterization uncovers novel biology.</title>
        <authorList>
            <person name="Wiegand S."/>
            <person name="Jogler M."/>
            <person name="Boedeker C."/>
            <person name="Pinto D."/>
            <person name="Vollmers J."/>
            <person name="Rivas-Marin E."/>
            <person name="Kohn T."/>
            <person name="Peeters S.H."/>
            <person name="Heuer A."/>
            <person name="Rast P."/>
            <person name="Oberbeckmann S."/>
            <person name="Bunk B."/>
            <person name="Jeske O."/>
            <person name="Meyerdierks A."/>
            <person name="Storesund J.E."/>
            <person name="Kallscheuer N."/>
            <person name="Luecker S."/>
            <person name="Lage O.M."/>
            <person name="Pohl T."/>
            <person name="Merkel B.J."/>
            <person name="Hornburger P."/>
            <person name="Mueller R.-W."/>
            <person name="Bruemmer F."/>
            <person name="Labrenz M."/>
            <person name="Spormann A.M."/>
            <person name="Op den Camp H."/>
            <person name="Overmann J."/>
            <person name="Amann R."/>
            <person name="Jetten M.S.M."/>
            <person name="Mascher T."/>
            <person name="Medema M.H."/>
            <person name="Devos D.P."/>
            <person name="Kaster A.-K."/>
            <person name="Ovreas L."/>
            <person name="Rohde M."/>
            <person name="Galperin M.Y."/>
            <person name="Jogler C."/>
        </authorList>
    </citation>
    <scope>NUCLEOTIDE SEQUENCE [LARGE SCALE GENOMIC DNA]</scope>
    <source>
        <strain evidence="2 3">ETA_A1</strain>
    </source>
</reference>
<dbReference type="Proteomes" id="UP000319576">
    <property type="component" value="Chromosome"/>
</dbReference>
<dbReference type="KEGG" id="uli:ETAA1_06320"/>
<protein>
    <submittedName>
        <fullName evidence="2">Uncharacterized protein</fullName>
    </submittedName>
</protein>
<dbReference type="RefSeq" id="WP_145234229.1">
    <property type="nucleotide sequence ID" value="NZ_CP036273.1"/>
</dbReference>
<gene>
    <name evidence="2" type="ORF">ETAA1_06320</name>
</gene>
<keyword evidence="3" id="KW-1185">Reference proteome</keyword>
<evidence type="ECO:0000313" key="3">
    <source>
        <dbReference type="Proteomes" id="UP000319576"/>
    </source>
</evidence>
<evidence type="ECO:0000256" key="1">
    <source>
        <dbReference type="SAM" id="MobiDB-lite"/>
    </source>
</evidence>